<name>A0A8S5THC5_9CAUD</name>
<proteinExistence type="predicted"/>
<protein>
    <submittedName>
        <fullName evidence="1">Uncharacterized protein</fullName>
    </submittedName>
</protein>
<organism evidence="1">
    <name type="scientific">Myoviridae sp. ctt8G1</name>
    <dbReference type="NCBI Taxonomy" id="2827713"/>
    <lineage>
        <taxon>Viruses</taxon>
        <taxon>Duplodnaviria</taxon>
        <taxon>Heunggongvirae</taxon>
        <taxon>Uroviricota</taxon>
        <taxon>Caudoviricetes</taxon>
    </lineage>
</organism>
<reference evidence="1" key="1">
    <citation type="journal article" date="2021" name="Proc. Natl. Acad. Sci. U.S.A.">
        <title>A Catalog of Tens of Thousands of Viruses from Human Metagenomes Reveals Hidden Associations with Chronic Diseases.</title>
        <authorList>
            <person name="Tisza M.J."/>
            <person name="Buck C.B."/>
        </authorList>
    </citation>
    <scope>NUCLEOTIDE SEQUENCE</scope>
    <source>
        <strain evidence="1">Ctt8G1</strain>
    </source>
</reference>
<sequence length="163" mass="19070">MYERIIRQIERESADALLDAGISVPLKAFRIPLRKKPVELRVTMRRPYLSGQIHFARTYLSMGVTSEQMWNFGKEEEMEFMAGHGKTISRMVAYTLCRGWWSRHLLLRPVSWFVRNFMEQPYLLGAVKRFVSLMGTDPFIAIIRSAEKTNPMKLRLSQKRKGS</sequence>
<accession>A0A8S5THC5</accession>
<dbReference type="EMBL" id="BK032822">
    <property type="protein sequence ID" value="DAF62170.1"/>
    <property type="molecule type" value="Genomic_DNA"/>
</dbReference>
<evidence type="ECO:0000313" key="1">
    <source>
        <dbReference type="EMBL" id="DAF62170.1"/>
    </source>
</evidence>